<reference evidence="2" key="1">
    <citation type="submission" date="2021-01" db="EMBL/GenBank/DDBJ databases">
        <authorList>
            <consortium name="Genoscope - CEA"/>
            <person name="William W."/>
        </authorList>
    </citation>
    <scope>NUCLEOTIDE SEQUENCE</scope>
</reference>
<comment type="caution">
    <text evidence="2">The sequence shown here is derived from an EMBL/GenBank/DDBJ whole genome shotgun (WGS) entry which is preliminary data.</text>
</comment>
<dbReference type="GO" id="GO:0030246">
    <property type="term" value="F:carbohydrate binding"/>
    <property type="evidence" value="ECO:0007669"/>
    <property type="project" value="InterPro"/>
</dbReference>
<evidence type="ECO:0000259" key="1">
    <source>
        <dbReference type="Pfam" id="PF09458"/>
    </source>
</evidence>
<dbReference type="InterPro" id="IPR019019">
    <property type="entry name" value="H-type_lectin_domain"/>
</dbReference>
<dbReference type="Proteomes" id="UP000692954">
    <property type="component" value="Unassembled WGS sequence"/>
</dbReference>
<evidence type="ECO:0000313" key="3">
    <source>
        <dbReference type="Proteomes" id="UP000692954"/>
    </source>
</evidence>
<dbReference type="Pfam" id="PF09458">
    <property type="entry name" value="H_lectin"/>
    <property type="match status" value="1"/>
</dbReference>
<keyword evidence="3" id="KW-1185">Reference proteome</keyword>
<sequence length="426" mass="49341">MKSQALFYIEIYKNCFQRQFCCSINRQKELLIKIKQILSHLVVAQDIQKQNQQHFPALFANIPQVILNPIVFDFGTASLYLQSIIEFQSISLTGFTLKITCTGNQMNYYRFQWFAIDDERIQVITEANADPIASKQYPIKNPNANKAIASVISFGYKGGFDVSLTITELTSTHITIGISNANANLIHLGYQTALIPEEILTQLPYRVATGFYSTQVFPIQADSYFIIQLSRMSAGSSYAFRFLIDTLTTADQIYYQTATWSYSGYPPNTIKPYWLKLTLDLIAVSMECFTVRVSKLFDHNSYQKPSFQVQFLKVTNSSVLFEVKQLQSINQINQFKSIFIKNVHQIIKRFIVKQINAIIVVELIKFIIQIIIAIRVDFNWNKQWNIYRLSFKKQDCNTTEHQKQTFQIYENIHIVPIQFFLLSLFI</sequence>
<evidence type="ECO:0000313" key="2">
    <source>
        <dbReference type="EMBL" id="CAD8115259.1"/>
    </source>
</evidence>
<gene>
    <name evidence="2" type="ORF">PSON_ATCC_30995.1.T1080016</name>
</gene>
<dbReference type="AlphaFoldDB" id="A0A8S1QHF9"/>
<dbReference type="EMBL" id="CAJJDN010000108">
    <property type="protein sequence ID" value="CAD8115259.1"/>
    <property type="molecule type" value="Genomic_DNA"/>
</dbReference>
<organism evidence="2 3">
    <name type="scientific">Paramecium sonneborni</name>
    <dbReference type="NCBI Taxonomy" id="65129"/>
    <lineage>
        <taxon>Eukaryota</taxon>
        <taxon>Sar</taxon>
        <taxon>Alveolata</taxon>
        <taxon>Ciliophora</taxon>
        <taxon>Intramacronucleata</taxon>
        <taxon>Oligohymenophorea</taxon>
        <taxon>Peniculida</taxon>
        <taxon>Parameciidae</taxon>
        <taxon>Paramecium</taxon>
    </lineage>
</organism>
<protein>
    <recommendedName>
        <fullName evidence="1">H-type lectin domain-containing protein</fullName>
    </recommendedName>
</protein>
<accession>A0A8S1QHF9</accession>
<dbReference type="GO" id="GO:0007155">
    <property type="term" value="P:cell adhesion"/>
    <property type="evidence" value="ECO:0007669"/>
    <property type="project" value="InterPro"/>
</dbReference>
<proteinExistence type="predicted"/>
<feature type="domain" description="H-type lectin" evidence="1">
    <location>
        <begin position="53"/>
        <end position="116"/>
    </location>
</feature>
<name>A0A8S1QHF9_9CILI</name>